<evidence type="ECO:0000256" key="1">
    <source>
        <dbReference type="SAM" id="MobiDB-lite"/>
    </source>
</evidence>
<keyword evidence="2" id="KW-0812">Transmembrane</keyword>
<protein>
    <recommendedName>
        <fullName evidence="3">DUF6534 domain-containing protein</fullName>
    </recommendedName>
</protein>
<dbReference type="PANTHER" id="PTHR40465:SF1">
    <property type="entry name" value="DUF6534 DOMAIN-CONTAINING PROTEIN"/>
    <property type="match status" value="1"/>
</dbReference>
<feature type="transmembrane region" description="Helical" evidence="2">
    <location>
        <begin position="158"/>
        <end position="183"/>
    </location>
</feature>
<keyword evidence="5" id="KW-1185">Reference proteome</keyword>
<comment type="caution">
    <text evidence="4">The sequence shown here is derived from an EMBL/GenBank/DDBJ whole genome shotgun (WGS) entry which is preliminary data.</text>
</comment>
<gene>
    <name evidence="4" type="ORF">VNI00_012304</name>
</gene>
<feature type="transmembrane region" description="Helical" evidence="2">
    <location>
        <begin position="87"/>
        <end position="110"/>
    </location>
</feature>
<dbReference type="AlphaFoldDB" id="A0AAW0C6J0"/>
<accession>A0AAW0C6J0</accession>
<feature type="region of interest" description="Disordered" evidence="1">
    <location>
        <begin position="291"/>
        <end position="333"/>
    </location>
</feature>
<dbReference type="PANTHER" id="PTHR40465">
    <property type="entry name" value="CHROMOSOME 1, WHOLE GENOME SHOTGUN SEQUENCE"/>
    <property type="match status" value="1"/>
</dbReference>
<dbReference type="Proteomes" id="UP001383192">
    <property type="component" value="Unassembled WGS sequence"/>
</dbReference>
<proteinExistence type="predicted"/>
<organism evidence="4 5">
    <name type="scientific">Paramarasmius palmivorus</name>
    <dbReference type="NCBI Taxonomy" id="297713"/>
    <lineage>
        <taxon>Eukaryota</taxon>
        <taxon>Fungi</taxon>
        <taxon>Dikarya</taxon>
        <taxon>Basidiomycota</taxon>
        <taxon>Agaricomycotina</taxon>
        <taxon>Agaricomycetes</taxon>
        <taxon>Agaricomycetidae</taxon>
        <taxon>Agaricales</taxon>
        <taxon>Marasmiineae</taxon>
        <taxon>Marasmiaceae</taxon>
        <taxon>Paramarasmius</taxon>
    </lineage>
</organism>
<feature type="transmembrane region" description="Helical" evidence="2">
    <location>
        <begin position="231"/>
        <end position="250"/>
    </location>
</feature>
<feature type="compositionally biased region" description="Basic and acidic residues" evidence="1">
    <location>
        <begin position="291"/>
        <end position="301"/>
    </location>
</feature>
<keyword evidence="2" id="KW-0472">Membrane</keyword>
<evidence type="ECO:0000256" key="2">
    <source>
        <dbReference type="SAM" id="Phobius"/>
    </source>
</evidence>
<sequence>MADNQTPPAYITGPLMLGYLLNYGLLGVLSVQTYLYYTAFPNDQKKFKFLVYFVYVLEFAQTILFTQDAFERFVYGFANPDAISKINLIWFSSPFVDGLVAFLVQIQFAYRIRLLSPKSKIVLGLILTASLTQFGGALGAAIIASTVDTIQELGQSNFVIGCVWLGGSAVADVTIAFSMIYVLSRYDRSFEQTNDLVRRIIRLTMETGSVTAIVAICQLVLFTAIPERNYHIVPAITLAKVYSNSLMVVFNSRIRIAGRDSDIDSSIKTTGDLALNSLQIPRQQRAEVRTQIETDVWRDPAPKSANKRGNRLSMDSDGLNASVGIDTKPRGLP</sequence>
<feature type="transmembrane region" description="Helical" evidence="2">
    <location>
        <begin position="122"/>
        <end position="146"/>
    </location>
</feature>
<feature type="transmembrane region" description="Helical" evidence="2">
    <location>
        <begin position="20"/>
        <end position="37"/>
    </location>
</feature>
<name>A0AAW0C6J0_9AGAR</name>
<reference evidence="4 5" key="1">
    <citation type="submission" date="2024-01" db="EMBL/GenBank/DDBJ databases">
        <title>A draft genome for a cacao thread blight-causing isolate of Paramarasmius palmivorus.</title>
        <authorList>
            <person name="Baruah I.K."/>
            <person name="Bukari Y."/>
            <person name="Amoako-Attah I."/>
            <person name="Meinhardt L.W."/>
            <person name="Bailey B.A."/>
            <person name="Cohen S.P."/>
        </authorList>
    </citation>
    <scope>NUCLEOTIDE SEQUENCE [LARGE SCALE GENOMIC DNA]</scope>
    <source>
        <strain evidence="4 5">GH-12</strain>
    </source>
</reference>
<dbReference type="Pfam" id="PF20152">
    <property type="entry name" value="DUF6534"/>
    <property type="match status" value="1"/>
</dbReference>
<feature type="domain" description="DUF6534" evidence="3">
    <location>
        <begin position="168"/>
        <end position="253"/>
    </location>
</feature>
<keyword evidence="2" id="KW-1133">Transmembrane helix</keyword>
<dbReference type="EMBL" id="JAYKXP010000056">
    <property type="protein sequence ID" value="KAK7034662.1"/>
    <property type="molecule type" value="Genomic_DNA"/>
</dbReference>
<dbReference type="InterPro" id="IPR045339">
    <property type="entry name" value="DUF6534"/>
</dbReference>
<feature type="transmembrane region" description="Helical" evidence="2">
    <location>
        <begin position="203"/>
        <end position="225"/>
    </location>
</feature>
<evidence type="ECO:0000259" key="3">
    <source>
        <dbReference type="Pfam" id="PF20152"/>
    </source>
</evidence>
<feature type="transmembrane region" description="Helical" evidence="2">
    <location>
        <begin position="49"/>
        <end position="67"/>
    </location>
</feature>
<evidence type="ECO:0000313" key="4">
    <source>
        <dbReference type="EMBL" id="KAK7034662.1"/>
    </source>
</evidence>
<evidence type="ECO:0000313" key="5">
    <source>
        <dbReference type="Proteomes" id="UP001383192"/>
    </source>
</evidence>